<feature type="compositionally biased region" description="Basic and acidic residues" evidence="2">
    <location>
        <begin position="104"/>
        <end position="136"/>
    </location>
</feature>
<feature type="compositionally biased region" description="Polar residues" evidence="2">
    <location>
        <begin position="28"/>
        <end position="39"/>
    </location>
</feature>
<dbReference type="Pfam" id="PF00098">
    <property type="entry name" value="zf-CCHC"/>
    <property type="match status" value="1"/>
</dbReference>
<feature type="region of interest" description="Disordered" evidence="2">
    <location>
        <begin position="84"/>
        <end position="145"/>
    </location>
</feature>
<feature type="compositionally biased region" description="Basic and acidic residues" evidence="2">
    <location>
        <begin position="1"/>
        <end position="19"/>
    </location>
</feature>
<feature type="region of interest" description="Disordered" evidence="2">
    <location>
        <begin position="174"/>
        <end position="205"/>
    </location>
</feature>
<feature type="region of interest" description="Disordered" evidence="2">
    <location>
        <begin position="1"/>
        <end position="59"/>
    </location>
</feature>
<dbReference type="SUPFAM" id="SSF57756">
    <property type="entry name" value="Retrovirus zinc finger-like domains"/>
    <property type="match status" value="1"/>
</dbReference>
<dbReference type="PANTHER" id="PTHR35046">
    <property type="entry name" value="ZINC KNUCKLE (CCHC-TYPE) FAMILY PROTEIN"/>
    <property type="match status" value="1"/>
</dbReference>
<gene>
    <name evidence="4" type="ORF">KK1_044726</name>
</gene>
<evidence type="ECO:0000256" key="1">
    <source>
        <dbReference type="PROSITE-ProRule" id="PRU00047"/>
    </source>
</evidence>
<keyword evidence="1" id="KW-0863">Zinc-finger</keyword>
<feature type="non-terminal residue" evidence="4">
    <location>
        <position position="1"/>
    </location>
</feature>
<dbReference type="Gramene" id="C.cajan_43979.t">
    <property type="protein sequence ID" value="C.cajan_43979.t"/>
    <property type="gene ID" value="C.cajan_43979"/>
</dbReference>
<dbReference type="InterPro" id="IPR001878">
    <property type="entry name" value="Znf_CCHC"/>
</dbReference>
<evidence type="ECO:0000313" key="5">
    <source>
        <dbReference type="Proteomes" id="UP000075243"/>
    </source>
</evidence>
<dbReference type="GO" id="GO:0003676">
    <property type="term" value="F:nucleic acid binding"/>
    <property type="evidence" value="ECO:0007669"/>
    <property type="project" value="InterPro"/>
</dbReference>
<feature type="compositionally biased region" description="Low complexity" evidence="2">
    <location>
        <begin position="176"/>
        <end position="189"/>
    </location>
</feature>
<feature type="domain" description="CCHC-type" evidence="3">
    <location>
        <begin position="149"/>
        <end position="164"/>
    </location>
</feature>
<evidence type="ECO:0000313" key="4">
    <source>
        <dbReference type="EMBL" id="KYP34335.1"/>
    </source>
</evidence>
<dbReference type="Proteomes" id="UP000075243">
    <property type="component" value="Unassembled WGS sequence"/>
</dbReference>
<dbReference type="AlphaFoldDB" id="A0A151QVV0"/>
<reference evidence="4" key="1">
    <citation type="journal article" date="2012" name="Nat. Biotechnol.">
        <title>Draft genome sequence of pigeonpea (Cajanus cajan), an orphan legume crop of resource-poor farmers.</title>
        <authorList>
            <person name="Varshney R.K."/>
            <person name="Chen W."/>
            <person name="Li Y."/>
            <person name="Bharti A.K."/>
            <person name="Saxena R.K."/>
            <person name="Schlueter J.A."/>
            <person name="Donoghue M.T."/>
            <person name="Azam S."/>
            <person name="Fan G."/>
            <person name="Whaley A.M."/>
            <person name="Farmer A.D."/>
            <person name="Sheridan J."/>
            <person name="Iwata A."/>
            <person name="Tuteja R."/>
            <person name="Penmetsa R.V."/>
            <person name="Wu W."/>
            <person name="Upadhyaya H.D."/>
            <person name="Yang S.P."/>
            <person name="Shah T."/>
            <person name="Saxena K.B."/>
            <person name="Michael T."/>
            <person name="McCombie W.R."/>
            <person name="Yang B."/>
            <person name="Zhang G."/>
            <person name="Yang H."/>
            <person name="Wang J."/>
            <person name="Spillane C."/>
            <person name="Cook D.R."/>
            <person name="May G.D."/>
            <person name="Xu X."/>
            <person name="Jackson S.A."/>
        </authorList>
    </citation>
    <scope>NUCLEOTIDE SEQUENCE [LARGE SCALE GENOMIC DNA]</scope>
</reference>
<sequence>EEDLRIHRQEEEKLKEEMRKQKRRSRSTHSQYTSSNESLNVGDHYQPSPIRTIKPRESKVDLPQFFGKDDVEAYLDWEMKVEQQMLRKSSSKRESSHSRSLKKYYMEEEKSFEKKNILEPSKELAKNKDKNKEKGTHTPHTNTKTSDIKCFKCLGRGHIASQCPTKKVMILRGHDTYSSQEETTTSFSSESEDETKLQVSKVEST</sequence>
<keyword evidence="5" id="KW-1185">Reference proteome</keyword>
<evidence type="ECO:0000259" key="3">
    <source>
        <dbReference type="PROSITE" id="PS50158"/>
    </source>
</evidence>
<keyword evidence="1" id="KW-0862">Zinc</keyword>
<dbReference type="GO" id="GO:0008270">
    <property type="term" value="F:zinc ion binding"/>
    <property type="evidence" value="ECO:0007669"/>
    <property type="project" value="UniProtKB-KW"/>
</dbReference>
<proteinExistence type="predicted"/>
<protein>
    <recommendedName>
        <fullName evidence="3">CCHC-type domain-containing protein</fullName>
    </recommendedName>
</protein>
<dbReference type="PROSITE" id="PS50158">
    <property type="entry name" value="ZF_CCHC"/>
    <property type="match status" value="1"/>
</dbReference>
<dbReference type="EMBL" id="KQ484621">
    <property type="protein sequence ID" value="KYP34335.1"/>
    <property type="molecule type" value="Genomic_DNA"/>
</dbReference>
<organism evidence="4 5">
    <name type="scientific">Cajanus cajan</name>
    <name type="common">Pigeon pea</name>
    <name type="synonym">Cajanus indicus</name>
    <dbReference type="NCBI Taxonomy" id="3821"/>
    <lineage>
        <taxon>Eukaryota</taxon>
        <taxon>Viridiplantae</taxon>
        <taxon>Streptophyta</taxon>
        <taxon>Embryophyta</taxon>
        <taxon>Tracheophyta</taxon>
        <taxon>Spermatophyta</taxon>
        <taxon>Magnoliopsida</taxon>
        <taxon>eudicotyledons</taxon>
        <taxon>Gunneridae</taxon>
        <taxon>Pentapetalae</taxon>
        <taxon>rosids</taxon>
        <taxon>fabids</taxon>
        <taxon>Fabales</taxon>
        <taxon>Fabaceae</taxon>
        <taxon>Papilionoideae</taxon>
        <taxon>50 kb inversion clade</taxon>
        <taxon>NPAAA clade</taxon>
        <taxon>indigoferoid/millettioid clade</taxon>
        <taxon>Phaseoleae</taxon>
        <taxon>Cajanus</taxon>
    </lineage>
</organism>
<dbReference type="Gene3D" id="4.10.60.10">
    <property type="entry name" value="Zinc finger, CCHC-type"/>
    <property type="match status" value="1"/>
</dbReference>
<dbReference type="PANTHER" id="PTHR35046:SF9">
    <property type="entry name" value="RNA-DIRECTED DNA POLYMERASE"/>
    <property type="match status" value="1"/>
</dbReference>
<dbReference type="SMART" id="SM00343">
    <property type="entry name" value="ZnF_C2HC"/>
    <property type="match status" value="1"/>
</dbReference>
<name>A0A151QVV0_CAJCA</name>
<keyword evidence="1" id="KW-0479">Metal-binding</keyword>
<dbReference type="InterPro" id="IPR036875">
    <property type="entry name" value="Znf_CCHC_sf"/>
</dbReference>
<accession>A0A151QVV0</accession>
<evidence type="ECO:0000256" key="2">
    <source>
        <dbReference type="SAM" id="MobiDB-lite"/>
    </source>
</evidence>